<protein>
    <recommendedName>
        <fullName evidence="4">HAUS augmin-like complex subunit 3 N-terminal domain-containing protein</fullName>
    </recommendedName>
</protein>
<dbReference type="Proteomes" id="UP000094444">
    <property type="component" value="Unassembled WGS sequence"/>
</dbReference>
<dbReference type="OrthoDB" id="5314201at2759"/>
<gene>
    <name evidence="2" type="ORF">DHEL01_v210782</name>
</gene>
<feature type="compositionally biased region" description="Basic residues" evidence="1">
    <location>
        <begin position="386"/>
        <end position="398"/>
    </location>
</feature>
<feature type="region of interest" description="Disordered" evidence="1">
    <location>
        <begin position="361"/>
        <end position="409"/>
    </location>
</feature>
<dbReference type="EMBL" id="MAVT02001473">
    <property type="protein sequence ID" value="POS70823.1"/>
    <property type="molecule type" value="Genomic_DNA"/>
</dbReference>
<proteinExistence type="predicted"/>
<comment type="caution">
    <text evidence="2">The sequence shown here is derived from an EMBL/GenBank/DDBJ whole genome shotgun (WGS) entry which is preliminary data.</text>
</comment>
<dbReference type="InParanoid" id="A0A2P5HKN9"/>
<reference evidence="2" key="1">
    <citation type="submission" date="2017-09" db="EMBL/GenBank/DDBJ databases">
        <title>Polyketide synthases of a Diaporthe helianthi virulent isolate.</title>
        <authorList>
            <person name="Baroncelli R."/>
        </authorList>
    </citation>
    <scope>NUCLEOTIDE SEQUENCE [LARGE SCALE GENOMIC DNA]</scope>
    <source>
        <strain evidence="2">7/96</strain>
    </source>
</reference>
<sequence>MADENLINLLRKCEVPIDQSSLDAVFQDEEQGRLLSEWAKSHLITDTLLTKNELNSYLALERNGRAESLAASVDLSRVQPSSDQEIMDAIQELNRSTHAINKQTETLRQQQNAVSRLITASSKTGDARSDLEAKRLYEWESSRKALQTNVELLSQGIDYRISELDQGIKDSGKDLANVVDEVFHSDDKLLSSLQKLGLELEMEDREDTEVVSQLREICARLIKYNVECIRTQLDRSYLENLQSSSSSGSETKASKAAISALQEELESLYSEILPVAQMSVEQQWLEPSLRSLSANNGQGLRHAAVSIQYVLDCLDHLQDRIDRVSERVTSFKAHESATGAIISTAKVELSTPVASNTTKDYSTAATLSSPARRFQPADDMMTPAPRRGRTNTQSRRRSSGGTSNETPLEQLLGELGISLPAEDDDPSTTASAQARAALLSRTLAERRQKAADVADSVQSTFEHAATTHLSDARCAIQLIRDSVLAESPYAEVHLVDPGIESSIGVLAQEVHNIANRLEGVESEAATLARGRNAKRDEIISRWARRS</sequence>
<organism evidence="2 3">
    <name type="scientific">Diaporthe helianthi</name>
    <dbReference type="NCBI Taxonomy" id="158607"/>
    <lineage>
        <taxon>Eukaryota</taxon>
        <taxon>Fungi</taxon>
        <taxon>Dikarya</taxon>
        <taxon>Ascomycota</taxon>
        <taxon>Pezizomycotina</taxon>
        <taxon>Sordariomycetes</taxon>
        <taxon>Sordariomycetidae</taxon>
        <taxon>Diaporthales</taxon>
        <taxon>Diaporthaceae</taxon>
        <taxon>Diaporthe</taxon>
    </lineage>
</organism>
<accession>A0A2P5HKN9</accession>
<name>A0A2P5HKN9_DIAHE</name>
<dbReference type="AlphaFoldDB" id="A0A2P5HKN9"/>
<evidence type="ECO:0000256" key="1">
    <source>
        <dbReference type="SAM" id="MobiDB-lite"/>
    </source>
</evidence>
<keyword evidence="3" id="KW-1185">Reference proteome</keyword>
<evidence type="ECO:0008006" key="4">
    <source>
        <dbReference type="Google" id="ProtNLM"/>
    </source>
</evidence>
<evidence type="ECO:0000313" key="2">
    <source>
        <dbReference type="EMBL" id="POS70823.1"/>
    </source>
</evidence>
<evidence type="ECO:0000313" key="3">
    <source>
        <dbReference type="Proteomes" id="UP000094444"/>
    </source>
</evidence>